<reference evidence="1" key="1">
    <citation type="submission" date="2019-10" db="EMBL/GenBank/DDBJ databases">
        <authorList>
            <person name="Soares A.E.R."/>
            <person name="Aleixo A."/>
            <person name="Schneider P."/>
            <person name="Miyaki C.Y."/>
            <person name="Schneider M.P."/>
            <person name="Mello C."/>
            <person name="Vasconcelos A.T.R."/>
        </authorList>
    </citation>
    <scope>NUCLEOTIDE SEQUENCE</scope>
    <source>
        <tissue evidence="1">Muscle</tissue>
    </source>
</reference>
<gene>
    <name evidence="1" type="ORF">WISP_104306</name>
</gene>
<name>A0ABQ9D204_9PASS</name>
<comment type="caution">
    <text evidence="1">The sequence shown here is derived from an EMBL/GenBank/DDBJ whole genome shotgun (WGS) entry which is preliminary data.</text>
</comment>
<evidence type="ECO:0000313" key="1">
    <source>
        <dbReference type="EMBL" id="KAJ7411060.1"/>
    </source>
</evidence>
<dbReference type="EMBL" id="WHWB01034363">
    <property type="protein sequence ID" value="KAJ7411060.1"/>
    <property type="molecule type" value="Genomic_DNA"/>
</dbReference>
<keyword evidence="2" id="KW-1185">Reference proteome</keyword>
<proteinExistence type="predicted"/>
<organism evidence="1 2">
    <name type="scientific">Willisornis vidua</name>
    <name type="common">Xingu scale-backed antbird</name>
    <dbReference type="NCBI Taxonomy" id="1566151"/>
    <lineage>
        <taxon>Eukaryota</taxon>
        <taxon>Metazoa</taxon>
        <taxon>Chordata</taxon>
        <taxon>Craniata</taxon>
        <taxon>Vertebrata</taxon>
        <taxon>Euteleostomi</taxon>
        <taxon>Archelosauria</taxon>
        <taxon>Archosauria</taxon>
        <taxon>Dinosauria</taxon>
        <taxon>Saurischia</taxon>
        <taxon>Theropoda</taxon>
        <taxon>Coelurosauria</taxon>
        <taxon>Aves</taxon>
        <taxon>Neognathae</taxon>
        <taxon>Neoaves</taxon>
        <taxon>Telluraves</taxon>
        <taxon>Australaves</taxon>
        <taxon>Passeriformes</taxon>
        <taxon>Thamnophilidae</taxon>
        <taxon>Willisornis</taxon>
    </lineage>
</organism>
<evidence type="ECO:0000313" key="2">
    <source>
        <dbReference type="Proteomes" id="UP001145742"/>
    </source>
</evidence>
<protein>
    <submittedName>
        <fullName evidence="1">Uncharacterized protein</fullName>
    </submittedName>
</protein>
<accession>A0ABQ9D204</accession>
<sequence length="93" mass="10509">MEPRMEEPQGPQLELSLEIMTTLEKGKVQYIHVVNVGTKVINISNYPPVFRVFVRLKTGNNQIPGGMASESKKSDSKFLPRLLFNCELKTGFI</sequence>
<dbReference type="Proteomes" id="UP001145742">
    <property type="component" value="Unassembled WGS sequence"/>
</dbReference>